<reference evidence="3" key="1">
    <citation type="submission" date="2020-08" db="EMBL/GenBank/DDBJ databases">
        <title>Plant Genome Project.</title>
        <authorList>
            <person name="Zhang R.-G."/>
        </authorList>
    </citation>
    <scope>NUCLEOTIDE SEQUENCE</scope>
    <source>
        <strain evidence="3">WSP0</strain>
        <tissue evidence="3">Leaf</tissue>
    </source>
</reference>
<feature type="compositionally biased region" description="Gly residues" evidence="1">
    <location>
        <begin position="88"/>
        <end position="100"/>
    </location>
</feature>
<keyword evidence="2" id="KW-0812">Transmembrane</keyword>
<feature type="region of interest" description="Disordered" evidence="1">
    <location>
        <begin position="54"/>
        <end position="100"/>
    </location>
</feature>
<keyword evidence="2" id="KW-1133">Transmembrane helix</keyword>
<accession>A0AAV6LQ61</accession>
<feature type="region of interest" description="Disordered" evidence="1">
    <location>
        <begin position="166"/>
        <end position="204"/>
    </location>
</feature>
<evidence type="ECO:0000313" key="3">
    <source>
        <dbReference type="EMBL" id="KAG5566139.1"/>
    </source>
</evidence>
<gene>
    <name evidence="3" type="ORF">RHGRI_001914</name>
</gene>
<feature type="transmembrane region" description="Helical" evidence="2">
    <location>
        <begin position="673"/>
        <end position="694"/>
    </location>
</feature>
<evidence type="ECO:0000313" key="4">
    <source>
        <dbReference type="Proteomes" id="UP000823749"/>
    </source>
</evidence>
<proteinExistence type="predicted"/>
<dbReference type="Proteomes" id="UP000823749">
    <property type="component" value="Chromosome 1"/>
</dbReference>
<dbReference type="PANTHER" id="PTHR33645">
    <property type="entry name" value="AMINOPEPTIDASE (DUF3754)"/>
    <property type="match status" value="1"/>
</dbReference>
<protein>
    <submittedName>
        <fullName evidence="3">Uncharacterized protein</fullName>
    </submittedName>
</protein>
<feature type="compositionally biased region" description="Basic and acidic residues" evidence="1">
    <location>
        <begin position="179"/>
        <end position="190"/>
    </location>
</feature>
<evidence type="ECO:0000256" key="1">
    <source>
        <dbReference type="SAM" id="MobiDB-lite"/>
    </source>
</evidence>
<evidence type="ECO:0000256" key="2">
    <source>
        <dbReference type="SAM" id="Phobius"/>
    </source>
</evidence>
<feature type="compositionally biased region" description="Low complexity" evidence="1">
    <location>
        <begin position="11"/>
        <end position="29"/>
    </location>
</feature>
<dbReference type="InterPro" id="IPR022227">
    <property type="entry name" value="DUF3754"/>
</dbReference>
<keyword evidence="4" id="KW-1185">Reference proteome</keyword>
<dbReference type="AlphaFoldDB" id="A0AAV6LQ61"/>
<organism evidence="3 4">
    <name type="scientific">Rhododendron griersonianum</name>
    <dbReference type="NCBI Taxonomy" id="479676"/>
    <lineage>
        <taxon>Eukaryota</taxon>
        <taxon>Viridiplantae</taxon>
        <taxon>Streptophyta</taxon>
        <taxon>Embryophyta</taxon>
        <taxon>Tracheophyta</taxon>
        <taxon>Spermatophyta</taxon>
        <taxon>Magnoliopsida</taxon>
        <taxon>eudicotyledons</taxon>
        <taxon>Gunneridae</taxon>
        <taxon>Pentapetalae</taxon>
        <taxon>asterids</taxon>
        <taxon>Ericales</taxon>
        <taxon>Ericaceae</taxon>
        <taxon>Ericoideae</taxon>
        <taxon>Rhodoreae</taxon>
        <taxon>Rhododendron</taxon>
    </lineage>
</organism>
<sequence length="824" mass="92677">MLLPLRISTGLSASSSSSSSSLSLYSLSSRTPAATVRVPHCKSLRTNQDIAAVQYRESNSQLTPKDDNGGFGETEEDPAEPGVPAAAAGGGGEAGGGKGISGIQVPRQRYIAISKTELLDGILLMFESKEEIDQFLLLSSCLDSILHAEHKNVLEEMRLDYNLTQSGEKKRTSVNGSARSERDNEPKGNEFESSIENKGGTGSMEEYREDKIEPDMLAASTFSLNLRYLLGYLPRSIKRNSLKESRIAVATRFQRAFVQLLCNAQFEELSARDLMLTSALNSDYLLTLPVYVDWKRASESNAIIFRRGYATERQKGLLLVDKLDYLQSKLLQGIFLIISKPLAKVGIWITEVILSKSTYIFVKFDMFSSAALDQAFKSAYQGQDVQIWSERAKLWLKKLTVLQQTNPFSEQSSDNLLQVDQLSDDELPIWLAAQRAVTRYEGILSPIGPRGRLLRKFLIWSGLISPMPRESFDLESDVTTSEPYLRPSFLSRITLGDLWEPASRKHFGNDLWKRLKTAISILFSQSILQEPAFQELILLFTEERDEGETEDTAEVPLLQLKIYERIPIPDLPVNTYAQCMSMTLFFQILFSSNVIFPHKKLSFRILDTGHEKAMGKVRTKKELRGVHVSPSEAMVRLWSWLTIAKVRLDVATSLGLLAYFINYKFVNILSSPSAVLLDVIGISALIIYVTRVALGYKQTRDRYQLLVNKTLYEKTLASGFGSVHFLLDASEQQQYKEAILAYAILLKAETSQAACPENVKDKCERLMYDMFEEQVEMPVDKAVDTLVRLGLVTTKIDDDKVRLQAIPCPKAYDVLKQRWNTLLS</sequence>
<name>A0AAV6LQ61_9ERIC</name>
<dbReference type="Pfam" id="PF12576">
    <property type="entry name" value="DUF3754"/>
    <property type="match status" value="1"/>
</dbReference>
<comment type="caution">
    <text evidence="3">The sequence shown here is derived from an EMBL/GenBank/DDBJ whole genome shotgun (WGS) entry which is preliminary data.</text>
</comment>
<dbReference type="EMBL" id="JACTNZ010000001">
    <property type="protein sequence ID" value="KAG5566139.1"/>
    <property type="molecule type" value="Genomic_DNA"/>
</dbReference>
<keyword evidence="2" id="KW-0472">Membrane</keyword>
<dbReference type="PANTHER" id="PTHR33645:SF2">
    <property type="entry name" value="FAMILY PROTEIN, PUTATIVE (DUF3754)-RELATED"/>
    <property type="match status" value="1"/>
</dbReference>
<feature type="region of interest" description="Disordered" evidence="1">
    <location>
        <begin position="8"/>
        <end position="31"/>
    </location>
</feature>